<keyword evidence="7 9" id="KW-0496">Mitochondrion</keyword>
<evidence type="ECO:0000256" key="7">
    <source>
        <dbReference type="ARBA" id="ARBA00023128"/>
    </source>
</evidence>
<dbReference type="RefSeq" id="XP_026000213.1">
    <property type="nucleotide sequence ID" value="XM_026144428.1"/>
</dbReference>
<dbReference type="FunFam" id="3.90.226.10:FF:000026">
    <property type="entry name" value="3-hydroxyisobutyryl-CoA hydrolase, mitochondrial"/>
    <property type="match status" value="1"/>
</dbReference>
<reference evidence="11" key="2">
    <citation type="submission" date="2025-08" db="UniProtKB">
        <authorList>
            <consortium name="Ensembl"/>
        </authorList>
    </citation>
    <scope>IDENTIFICATION</scope>
</reference>
<protein>
    <recommendedName>
        <fullName evidence="9">3-hydroxyisobutyryl-CoA hydrolase</fullName>
        <shortName evidence="9">HIB-CoA hydrolase</shortName>
        <shortName evidence="9">HIBYL-CoA-H</shortName>
        <ecNumber evidence="9">3.1.2.4</ecNumber>
    </recommendedName>
    <alternativeName>
        <fullName evidence="9">3-hydroxyisobutyryl-coenzyme A hydrolase</fullName>
    </alternativeName>
</protein>
<dbReference type="Gene3D" id="3.90.226.10">
    <property type="entry name" value="2-enoyl-CoA Hydratase, Chain A, domain 1"/>
    <property type="match status" value="1"/>
</dbReference>
<reference evidence="11" key="3">
    <citation type="submission" date="2025-09" db="UniProtKB">
        <authorList>
            <consortium name="Ensembl"/>
        </authorList>
    </citation>
    <scope>IDENTIFICATION</scope>
</reference>
<dbReference type="GeneTree" id="ENSGT00890000139491"/>
<comment type="catalytic activity">
    <reaction evidence="1 9">
        <text>3-hydroxy-2-methylpropanoyl-CoA + H2O = 3-hydroxy-2-methylpropanoate + CoA + H(+)</text>
        <dbReference type="Rhea" id="RHEA:20888"/>
        <dbReference type="ChEBI" id="CHEBI:11805"/>
        <dbReference type="ChEBI" id="CHEBI:15377"/>
        <dbReference type="ChEBI" id="CHEBI:15378"/>
        <dbReference type="ChEBI" id="CHEBI:57287"/>
        <dbReference type="ChEBI" id="CHEBI:57340"/>
        <dbReference type="EC" id="3.1.2.4"/>
    </reaction>
</comment>
<evidence type="ECO:0000313" key="11">
    <source>
        <dbReference type="Ensembl" id="ENSACLP00000004045.1"/>
    </source>
</evidence>
<dbReference type="GeneID" id="113007659"/>
<dbReference type="OrthoDB" id="1737613at2759"/>
<dbReference type="PANTHER" id="PTHR43176">
    <property type="entry name" value="3-HYDROXYISOBUTYRYL-COA HYDROLASE-RELATED"/>
    <property type="match status" value="1"/>
</dbReference>
<dbReference type="STRING" id="8154.ENSACLP00000004045"/>
<comment type="subcellular location">
    <subcellularLocation>
        <location evidence="2 9">Mitochondrion</location>
    </subcellularLocation>
</comment>
<dbReference type="CDD" id="cd06558">
    <property type="entry name" value="crotonase-like"/>
    <property type="match status" value="1"/>
</dbReference>
<dbReference type="Pfam" id="PF16113">
    <property type="entry name" value="ECH_2"/>
    <property type="match status" value="1"/>
</dbReference>
<organism evidence="11 12">
    <name type="scientific">Astatotilapia calliptera</name>
    <name type="common">Eastern happy</name>
    <name type="synonym">Chromis callipterus</name>
    <dbReference type="NCBI Taxonomy" id="8154"/>
    <lineage>
        <taxon>Eukaryota</taxon>
        <taxon>Metazoa</taxon>
        <taxon>Chordata</taxon>
        <taxon>Craniata</taxon>
        <taxon>Vertebrata</taxon>
        <taxon>Euteleostomi</taxon>
        <taxon>Actinopterygii</taxon>
        <taxon>Neopterygii</taxon>
        <taxon>Teleostei</taxon>
        <taxon>Neoteleostei</taxon>
        <taxon>Acanthomorphata</taxon>
        <taxon>Ovalentaria</taxon>
        <taxon>Cichlomorphae</taxon>
        <taxon>Cichliformes</taxon>
        <taxon>Cichlidae</taxon>
        <taxon>African cichlids</taxon>
        <taxon>Pseudocrenilabrinae</taxon>
        <taxon>Haplochromini</taxon>
        <taxon>Astatotilapia</taxon>
    </lineage>
</organism>
<evidence type="ECO:0000256" key="2">
    <source>
        <dbReference type="ARBA" id="ARBA00004173"/>
    </source>
</evidence>
<keyword evidence="6 9" id="KW-0378">Hydrolase</keyword>
<proteinExistence type="inferred from homology"/>
<reference evidence="11" key="1">
    <citation type="submission" date="2018-05" db="EMBL/GenBank/DDBJ databases">
        <authorList>
            <person name="Datahose"/>
        </authorList>
    </citation>
    <scope>NUCLEOTIDE SEQUENCE</scope>
</reference>
<dbReference type="PANTHER" id="PTHR43176:SF3">
    <property type="entry name" value="3-HYDROXYISOBUTYRYL-COA HYDROLASE, MITOCHONDRIAL"/>
    <property type="match status" value="1"/>
</dbReference>
<comment type="function">
    <text evidence="8">Hydrolyzes 3-hydroxyisobutyryl-CoA (HIBYL-CoA), a saline catabolite. Has high activity toward isobutyryl-CoA. Could be an isobutyryl-CoA dehydrogenase that functions in valine catabolism. Also hydrolyzes 3-hydroxypropanoyl-CoA.</text>
</comment>
<dbReference type="InterPro" id="IPR032259">
    <property type="entry name" value="HIBYL-CoA-H"/>
</dbReference>
<dbReference type="Proteomes" id="UP000265100">
    <property type="component" value="Chromosome 16"/>
</dbReference>
<dbReference type="OMA" id="EVFTMEY"/>
<keyword evidence="12" id="KW-1185">Reference proteome</keyword>
<dbReference type="InterPro" id="IPR045004">
    <property type="entry name" value="ECH_dom"/>
</dbReference>
<dbReference type="SUPFAM" id="SSF52096">
    <property type="entry name" value="ClpP/crotonase"/>
    <property type="match status" value="1"/>
</dbReference>
<evidence type="ECO:0000256" key="3">
    <source>
        <dbReference type="ARBA" id="ARBA00005109"/>
    </source>
</evidence>
<evidence type="ECO:0000256" key="9">
    <source>
        <dbReference type="RuleBase" id="RU369070"/>
    </source>
</evidence>
<evidence type="ECO:0000256" key="5">
    <source>
        <dbReference type="ARBA" id="ARBA00022456"/>
    </source>
</evidence>
<evidence type="ECO:0000313" key="12">
    <source>
        <dbReference type="Proteomes" id="UP000265100"/>
    </source>
</evidence>
<evidence type="ECO:0000256" key="8">
    <source>
        <dbReference type="ARBA" id="ARBA00024871"/>
    </source>
</evidence>
<evidence type="ECO:0000259" key="10">
    <source>
        <dbReference type="Pfam" id="PF16113"/>
    </source>
</evidence>
<dbReference type="AlphaFoldDB" id="A0A3P8NGY3"/>
<dbReference type="GO" id="GO:0006574">
    <property type="term" value="P:L-valine catabolic process"/>
    <property type="evidence" value="ECO:0007669"/>
    <property type="project" value="UniProtKB-UniRule"/>
</dbReference>
<dbReference type="Ensembl" id="ENSACLT00000004132.2">
    <property type="protein sequence ID" value="ENSACLP00000004045.1"/>
    <property type="gene ID" value="ENSACLG00000002744.2"/>
</dbReference>
<keyword evidence="5" id="KW-0101">Branched-chain amino acid catabolism</keyword>
<dbReference type="GO" id="GO:0003860">
    <property type="term" value="F:3-hydroxyisobutyryl-CoA hydrolase activity"/>
    <property type="evidence" value="ECO:0007669"/>
    <property type="project" value="UniProtKB-UniRule"/>
</dbReference>
<dbReference type="Bgee" id="ENSACLG00000002744">
    <property type="expression patterns" value="Expressed in zone of skin and 8 other cell types or tissues"/>
</dbReference>
<comment type="similarity">
    <text evidence="4 9">Belongs to the enoyl-CoA hydratase/isomerase family.</text>
</comment>
<dbReference type="UniPathway" id="UPA00362"/>
<comment type="pathway">
    <text evidence="3 9">Amino-acid degradation; L-valine degradation.</text>
</comment>
<dbReference type="NCBIfam" id="NF004127">
    <property type="entry name" value="PRK05617.1"/>
    <property type="match status" value="1"/>
</dbReference>
<evidence type="ECO:0000256" key="1">
    <source>
        <dbReference type="ARBA" id="ARBA00001709"/>
    </source>
</evidence>
<accession>A0A3P8NGY3</accession>
<sequence length="382" mass="42133">MSLTVLTSAYRLRSLCRLQRIQAHMMSSHAEPEVLLEKVGRTGVITMNRPKVLNALNLTMIRQIYPQLKKWESDNETDIVIIKGAGDKAFCAGGDIRAVTEAGKVGDSLAQDFFREEYILNNAIGSYRKPYIALIDGITMGGGVGLSVHGLFRVATEKTLFAMPETAIGLFPDVGGGYFLPRLQGKLGLFLALTGFRLKGRDVQRAGVATHFVESKKIPDLQKELVDLKSPSAEDVSRVLDSYQSQSSLDAEKPFILKKHLSDIDRLFSASSVEGIVKNLKTDGSEFAKKQTETLSKMSPTSLKITLKQLQAGAALSLQDVLVMEYRLSQACMRGCDFYEGVRAVLVDKDQNPKWNPSTLEEVSNQMVEQCFSSLGEKDLTL</sequence>
<dbReference type="EC" id="3.1.2.4" evidence="9"/>
<name>A0A3P8NGY3_ASTCA</name>
<dbReference type="GO" id="GO:0005739">
    <property type="term" value="C:mitochondrion"/>
    <property type="evidence" value="ECO:0007669"/>
    <property type="project" value="UniProtKB-SubCell"/>
</dbReference>
<evidence type="ECO:0000256" key="4">
    <source>
        <dbReference type="ARBA" id="ARBA00005254"/>
    </source>
</evidence>
<gene>
    <name evidence="11" type="primary">HIBCH</name>
</gene>
<feature type="domain" description="Enoyl-CoA hydratase/isomerase" evidence="10">
    <location>
        <begin position="43"/>
        <end position="372"/>
    </location>
</feature>
<dbReference type="InterPro" id="IPR029045">
    <property type="entry name" value="ClpP/crotonase-like_dom_sf"/>
</dbReference>
<evidence type="ECO:0000256" key="6">
    <source>
        <dbReference type="ARBA" id="ARBA00022801"/>
    </source>
</evidence>